<reference evidence="1 2" key="1">
    <citation type="submission" date="2016-04" db="EMBL/GenBank/DDBJ databases">
        <title>Genome analyses suggest a sexual origin of heterokaryosis in a supposedly ancient asexual fungus.</title>
        <authorList>
            <person name="Ropars J."/>
            <person name="Sedzielewska K."/>
            <person name="Noel J."/>
            <person name="Charron P."/>
            <person name="Farinelli L."/>
            <person name="Marton T."/>
            <person name="Kruger M."/>
            <person name="Pelin A."/>
            <person name="Brachmann A."/>
            <person name="Corradi N."/>
        </authorList>
    </citation>
    <scope>NUCLEOTIDE SEQUENCE [LARGE SCALE GENOMIC DNA]</scope>
    <source>
        <strain evidence="1 2">A5</strain>
    </source>
</reference>
<reference evidence="1 2" key="2">
    <citation type="submission" date="2017-09" db="EMBL/GenBank/DDBJ databases">
        <title>Extensive intraspecific genome diversity in a model arbuscular mycorrhizal fungus.</title>
        <authorList>
            <person name="Chen E.C."/>
            <person name="Morin E."/>
            <person name="Beaudet D."/>
            <person name="Noel J."/>
            <person name="Ndikumana S."/>
            <person name="Charron P."/>
            <person name="St-Onge C."/>
            <person name="Giorgi J."/>
            <person name="Grigoriev I.V."/>
            <person name="Roux C."/>
            <person name="Martin F.M."/>
            <person name="Corradi N."/>
        </authorList>
    </citation>
    <scope>NUCLEOTIDE SEQUENCE [LARGE SCALE GENOMIC DNA]</scope>
    <source>
        <strain evidence="1 2">A5</strain>
    </source>
</reference>
<evidence type="ECO:0000313" key="1">
    <source>
        <dbReference type="EMBL" id="PKC09042.1"/>
    </source>
</evidence>
<evidence type="ECO:0000313" key="2">
    <source>
        <dbReference type="Proteomes" id="UP000232722"/>
    </source>
</evidence>
<dbReference type="Proteomes" id="UP000232722">
    <property type="component" value="Unassembled WGS sequence"/>
</dbReference>
<name>A0A2N0PQE0_9GLOM</name>
<dbReference type="VEuPathDB" id="FungiDB:FUN_024925"/>
<comment type="caution">
    <text evidence="1">The sequence shown here is derived from an EMBL/GenBank/DDBJ whole genome shotgun (WGS) entry which is preliminary data.</text>
</comment>
<proteinExistence type="predicted"/>
<dbReference type="VEuPathDB" id="FungiDB:RhiirA1_390634"/>
<organism evidence="1 2">
    <name type="scientific">Rhizophagus irregularis</name>
    <dbReference type="NCBI Taxonomy" id="588596"/>
    <lineage>
        <taxon>Eukaryota</taxon>
        <taxon>Fungi</taxon>
        <taxon>Fungi incertae sedis</taxon>
        <taxon>Mucoromycota</taxon>
        <taxon>Glomeromycotina</taxon>
        <taxon>Glomeromycetes</taxon>
        <taxon>Glomerales</taxon>
        <taxon>Glomeraceae</taxon>
        <taxon>Rhizophagus</taxon>
    </lineage>
</organism>
<protein>
    <submittedName>
        <fullName evidence="1">Uncharacterized protein</fullName>
    </submittedName>
</protein>
<dbReference type="AlphaFoldDB" id="A0A2N0PQE0"/>
<accession>A0A2N0PQE0</accession>
<gene>
    <name evidence="1" type="ORF">RhiirA5_416158</name>
</gene>
<sequence>MEFKEYRGKHCWIRDAINLLKNEDMCLCIHDTKDKRDEHRIKGSGLEIIGYLTKKEIKLSAMSRRKKGIIFLSQLLERDNVHLMKWKHFIMKKGLNLKGKIPGWFKKMEREVIEDQMTRKFKDKYLCGEKNLKEIHLKDYTKQDISDEFYNWKIDLIDKLIETDEHFMNFLKNSLIEEERKGARREEIFLIVESLKLRNRMEENGKRSYEYILKILIRNEFSSDKEELKFSVRESDVGLGVNSYVPKLLENFKNNSNRRKLDEDLYLELSFLEKYMEKMNIKFIEGDFLLLSSLDKIRLKLREELINEKSVKDLKVFAMKYIDEAMSFNDFNLYWKKFLIPGGLRAWRKKCSELIWKNEMLK</sequence>
<dbReference type="EMBL" id="LLXJ01000492">
    <property type="protein sequence ID" value="PKC09042.1"/>
    <property type="molecule type" value="Genomic_DNA"/>
</dbReference>
<dbReference type="VEuPathDB" id="FungiDB:RhiirA1_390635"/>